<feature type="compositionally biased region" description="Polar residues" evidence="5">
    <location>
        <begin position="12"/>
        <end position="24"/>
    </location>
</feature>
<dbReference type="Pfam" id="PF04434">
    <property type="entry name" value="SWIM"/>
    <property type="match status" value="1"/>
</dbReference>
<name>A0A5N6PBJ1_9ASTR</name>
<keyword evidence="2 4" id="KW-0863">Zinc-finger</keyword>
<evidence type="ECO:0000256" key="2">
    <source>
        <dbReference type="ARBA" id="ARBA00022771"/>
    </source>
</evidence>
<feature type="domain" description="SWIM-type" evidence="6">
    <location>
        <begin position="315"/>
        <end position="356"/>
    </location>
</feature>
<reference evidence="7 8" key="1">
    <citation type="submission" date="2019-05" db="EMBL/GenBank/DDBJ databases">
        <title>Mikania micrantha, genome provides insights into the molecular mechanism of rapid growth.</title>
        <authorList>
            <person name="Liu B."/>
        </authorList>
    </citation>
    <scope>NUCLEOTIDE SEQUENCE [LARGE SCALE GENOMIC DNA]</scope>
    <source>
        <strain evidence="7">NLD-2019</strain>
        <tissue evidence="7">Leaf</tissue>
    </source>
</reference>
<dbReference type="OrthoDB" id="1938144at2759"/>
<dbReference type="EMBL" id="SZYD01000005">
    <property type="protein sequence ID" value="KAD6118657.1"/>
    <property type="molecule type" value="Genomic_DNA"/>
</dbReference>
<dbReference type="Pfam" id="PF10551">
    <property type="entry name" value="MULE"/>
    <property type="match status" value="1"/>
</dbReference>
<keyword evidence="8" id="KW-1185">Reference proteome</keyword>
<keyword evidence="1" id="KW-0479">Metal-binding</keyword>
<dbReference type="Proteomes" id="UP000326396">
    <property type="component" value="Linkage Group LG13"/>
</dbReference>
<evidence type="ECO:0000256" key="5">
    <source>
        <dbReference type="SAM" id="MobiDB-lite"/>
    </source>
</evidence>
<accession>A0A5N6PBJ1</accession>
<dbReference type="PROSITE" id="PS50966">
    <property type="entry name" value="ZF_SWIM"/>
    <property type="match status" value="1"/>
</dbReference>
<dbReference type="InterPro" id="IPR006564">
    <property type="entry name" value="Znf_PMZ"/>
</dbReference>
<dbReference type="PANTHER" id="PTHR31973:SF185">
    <property type="entry name" value="TRANSPOSASE, MUDR, PLANT, MULE TRANSPOSASE DOMAIN-CONTAINING PROTEIN"/>
    <property type="match status" value="1"/>
</dbReference>
<organism evidence="7 8">
    <name type="scientific">Mikania micrantha</name>
    <name type="common">bitter vine</name>
    <dbReference type="NCBI Taxonomy" id="192012"/>
    <lineage>
        <taxon>Eukaryota</taxon>
        <taxon>Viridiplantae</taxon>
        <taxon>Streptophyta</taxon>
        <taxon>Embryophyta</taxon>
        <taxon>Tracheophyta</taxon>
        <taxon>Spermatophyta</taxon>
        <taxon>Magnoliopsida</taxon>
        <taxon>eudicotyledons</taxon>
        <taxon>Gunneridae</taxon>
        <taxon>Pentapetalae</taxon>
        <taxon>asterids</taxon>
        <taxon>campanulids</taxon>
        <taxon>Asterales</taxon>
        <taxon>Asteraceae</taxon>
        <taxon>Asteroideae</taxon>
        <taxon>Heliantheae alliance</taxon>
        <taxon>Eupatorieae</taxon>
        <taxon>Mikania</taxon>
    </lineage>
</organism>
<comment type="caution">
    <text evidence="7">The sequence shown here is derived from an EMBL/GenBank/DDBJ whole genome shotgun (WGS) entry which is preliminary data.</text>
</comment>
<evidence type="ECO:0000256" key="1">
    <source>
        <dbReference type="ARBA" id="ARBA00022723"/>
    </source>
</evidence>
<evidence type="ECO:0000256" key="4">
    <source>
        <dbReference type="PROSITE-ProRule" id="PRU00325"/>
    </source>
</evidence>
<evidence type="ECO:0000313" key="7">
    <source>
        <dbReference type="EMBL" id="KAD6118657.1"/>
    </source>
</evidence>
<gene>
    <name evidence="7" type="ORF">E3N88_09928</name>
</gene>
<evidence type="ECO:0000313" key="8">
    <source>
        <dbReference type="Proteomes" id="UP000326396"/>
    </source>
</evidence>
<proteinExistence type="predicted"/>
<protein>
    <recommendedName>
        <fullName evidence="6">SWIM-type domain-containing protein</fullName>
    </recommendedName>
</protein>
<feature type="region of interest" description="Disordered" evidence="5">
    <location>
        <begin position="1"/>
        <end position="30"/>
    </location>
</feature>
<keyword evidence="3" id="KW-0862">Zinc</keyword>
<sequence>MFTIFVSDESGVGSSSANPNVKNYQSEEHHLQRKIVQPLPPAKNPISTTTIAIHSRKCNRRLTTSLPPFPTPNHHSLCLSQDGAHLNGKFKGTIFLAVAMDGNNQILPIAFGIGKTESGESWTWFLTKLKECIGENPSLSIISDKVASIEMAIRTVFPFSFHGLCCRHLMVNLRLKSKKGKTFEQLWWRTCKAYRVSDFDELMHTLINDCPDIYNTLLNVGYDKWSRAHSAGQRYNVMTSNSAESINALSRHARKLPITKLIEFFREYLQKWYYNRRNLGVELEHPLTQWAENKVMQRITKSATWKVTGVNGHVFEVADGGKKGLVDLYARTCSCRQWQLSGLPCGHVIVVSRFLNQTECSHWALHWFTRDVYRSTYEESINTPLRRPVMPITARLSTRSNIRS</sequence>
<dbReference type="GO" id="GO:0008270">
    <property type="term" value="F:zinc ion binding"/>
    <property type="evidence" value="ECO:0007669"/>
    <property type="project" value="UniProtKB-KW"/>
</dbReference>
<evidence type="ECO:0000259" key="6">
    <source>
        <dbReference type="PROSITE" id="PS50966"/>
    </source>
</evidence>
<evidence type="ECO:0000256" key="3">
    <source>
        <dbReference type="ARBA" id="ARBA00022833"/>
    </source>
</evidence>
<dbReference type="AlphaFoldDB" id="A0A5N6PBJ1"/>
<dbReference type="InterPro" id="IPR018289">
    <property type="entry name" value="MULE_transposase_dom"/>
</dbReference>
<dbReference type="SMART" id="SM00575">
    <property type="entry name" value="ZnF_PMZ"/>
    <property type="match status" value="1"/>
</dbReference>
<dbReference type="InterPro" id="IPR007527">
    <property type="entry name" value="Znf_SWIM"/>
</dbReference>
<dbReference type="PANTHER" id="PTHR31973">
    <property type="entry name" value="POLYPROTEIN, PUTATIVE-RELATED"/>
    <property type="match status" value="1"/>
</dbReference>